<keyword evidence="2" id="KW-1185">Reference proteome</keyword>
<dbReference type="AlphaFoldDB" id="A0A4Z0K4X6"/>
<dbReference type="InterPro" id="IPR017850">
    <property type="entry name" value="Alkaline_phosphatase_core_sf"/>
</dbReference>
<accession>A0A4Z0K4X6</accession>
<dbReference type="Gene3D" id="3.40.720.10">
    <property type="entry name" value="Alkaline Phosphatase, subunit A"/>
    <property type="match status" value="1"/>
</dbReference>
<dbReference type="EMBL" id="PYKI01003554">
    <property type="protein sequence ID" value="TGD30704.1"/>
    <property type="molecule type" value="Genomic_DNA"/>
</dbReference>
<proteinExistence type="predicted"/>
<evidence type="ECO:0000313" key="2">
    <source>
        <dbReference type="Proteomes" id="UP000298196"/>
    </source>
</evidence>
<organism evidence="1 2">
    <name type="scientific">Salmonella enterica subsp. enterica serovar Poona</name>
    <dbReference type="NCBI Taxonomy" id="436295"/>
    <lineage>
        <taxon>Bacteria</taxon>
        <taxon>Pseudomonadati</taxon>
        <taxon>Pseudomonadota</taxon>
        <taxon>Gammaproteobacteria</taxon>
        <taxon>Enterobacterales</taxon>
        <taxon>Enterobacteriaceae</taxon>
        <taxon>Salmonella</taxon>
    </lineage>
</organism>
<protein>
    <submittedName>
        <fullName evidence="1">Sulfatase</fullName>
    </submittedName>
</protein>
<gene>
    <name evidence="1" type="ORF">C9F07_35880</name>
</gene>
<sequence>MKAIILLFDSLNKNYLPPYGDLLTKAPNFQRLAAHAATFDNSYVGSMPCMP</sequence>
<comment type="caution">
    <text evidence="1">The sequence shown here is derived from an EMBL/GenBank/DDBJ whole genome shotgun (WGS) entry which is preliminary data.</text>
</comment>
<reference evidence="1 2" key="1">
    <citation type="submission" date="2018-03" db="EMBL/GenBank/DDBJ databases">
        <title>Non-Typhoidal Salmonella genome sequencing and assembly.</title>
        <authorList>
            <person name="Matchawe C."/>
        </authorList>
    </citation>
    <scope>NUCLEOTIDE SEQUENCE [LARGE SCALE GENOMIC DNA]</scope>
    <source>
        <strain evidence="1 2">22sa</strain>
    </source>
</reference>
<name>A0A4Z0K4X6_SALET</name>
<feature type="non-terminal residue" evidence="1">
    <location>
        <position position="51"/>
    </location>
</feature>
<dbReference type="SUPFAM" id="SSF53649">
    <property type="entry name" value="Alkaline phosphatase-like"/>
    <property type="match status" value="1"/>
</dbReference>
<dbReference type="Proteomes" id="UP000298196">
    <property type="component" value="Unassembled WGS sequence"/>
</dbReference>
<evidence type="ECO:0000313" key="1">
    <source>
        <dbReference type="EMBL" id="TGD30704.1"/>
    </source>
</evidence>